<evidence type="ECO:0000256" key="3">
    <source>
        <dbReference type="ARBA" id="ARBA00022630"/>
    </source>
</evidence>
<reference evidence="10 11" key="1">
    <citation type="submission" date="2020-11" db="EMBL/GenBank/DDBJ databases">
        <title>Genomic insight of Alicyclobacillus mali FL 18 reveals a new arsenic-resistant strain, with potential in environmental biotechnology.</title>
        <authorList>
            <person name="Fiorentino G."/>
            <person name="Gallo G."/>
            <person name="Aulitto M."/>
        </authorList>
    </citation>
    <scope>NUCLEOTIDE SEQUENCE [LARGE SCALE GENOMIC DNA]</scope>
    <source>
        <strain evidence="10 11">FL 18</strain>
    </source>
</reference>
<dbReference type="PANTHER" id="PTHR43884">
    <property type="entry name" value="ACYL-COA DEHYDROGENASE"/>
    <property type="match status" value="1"/>
</dbReference>
<dbReference type="Pfam" id="PF21263">
    <property type="entry name" value="Acyl-CoA-dh_C"/>
    <property type="match status" value="1"/>
</dbReference>
<gene>
    <name evidence="10" type="ORF">IW967_01625</name>
</gene>
<dbReference type="Proteomes" id="UP000642910">
    <property type="component" value="Unassembled WGS sequence"/>
</dbReference>
<protein>
    <submittedName>
        <fullName evidence="10">Acyl-CoA dehydrogenase family protein</fullName>
    </submittedName>
</protein>
<proteinExistence type="inferred from homology"/>
<dbReference type="InterPro" id="IPR009075">
    <property type="entry name" value="AcylCo_DH/oxidase_C"/>
</dbReference>
<dbReference type="Pfam" id="PF02770">
    <property type="entry name" value="Acyl-CoA_dh_M"/>
    <property type="match status" value="1"/>
</dbReference>
<keyword evidence="5" id="KW-0560">Oxidoreductase</keyword>
<evidence type="ECO:0000313" key="11">
    <source>
        <dbReference type="Proteomes" id="UP000642910"/>
    </source>
</evidence>
<feature type="domain" description="Acyl-CoA dehydrogenase/oxidase C-terminal" evidence="6">
    <location>
        <begin position="249"/>
        <end position="410"/>
    </location>
</feature>
<dbReference type="Pfam" id="PF00441">
    <property type="entry name" value="Acyl-CoA_dh_1"/>
    <property type="match status" value="1"/>
</dbReference>
<keyword evidence="11" id="KW-1185">Reference proteome</keyword>
<evidence type="ECO:0000259" key="7">
    <source>
        <dbReference type="Pfam" id="PF02770"/>
    </source>
</evidence>
<sequence>MEQVQVPGGEFLVRSADPADVYTPEEFTEEHRMIRKTARDFVEREVWPSQDAIEAEDFDRVVQLLKQAGDLGLLAHSVPEAYGGLGLDKISKGIVGEMVGMTGAYGVAHSNHTCIATLPITYFASDAVKQRVLPKMASGEYLGAYCLTEPTAGSDALAAKTVARLSEDGTHYLISGTKQFITNAGFADTFVVYAKIDGEQFTAFLVEKSFPGISLGPEEQKMGIHGSSTRQVIFDECPVPVENVIGEVGRGHAVALGVLNLGRYNLGAGNVGGAKRALAVAARYAAERRQFGRAIAEFPATQAKLASVAARIYAAGSLVYRTAAMLEDALAPLYGELPTREKEARLREHAIECAICKVHGSETLWKAADEAVQIHGGYGYIREYHVERMLRDARIQRIFEGTNEINRLLIPTHFLRRVSRQPELVSRLSAAVDALGKPLQVGAGPTAHERAAIEQMRALYLAGCALVADRFAGRLDAEQEVAMHLADLAISLYAAESALARAEKAASGAQAEVHAALASVAVDDEIQAAVQAAVALFAAIGDHAGVRERALDAIRNLAGLRNPDGIAKRRKLARTVVEQGGYPID</sequence>
<dbReference type="Gene3D" id="1.10.540.10">
    <property type="entry name" value="Acyl-CoA dehydrogenase/oxidase, N-terminal domain"/>
    <property type="match status" value="1"/>
</dbReference>
<name>A0ABS0EZX2_9BACL</name>
<dbReference type="InterPro" id="IPR049426">
    <property type="entry name" value="Acyl-CoA-dh-like_C"/>
</dbReference>
<comment type="similarity">
    <text evidence="2 5">Belongs to the acyl-CoA dehydrogenase family.</text>
</comment>
<evidence type="ECO:0000256" key="2">
    <source>
        <dbReference type="ARBA" id="ARBA00009347"/>
    </source>
</evidence>
<evidence type="ECO:0000256" key="1">
    <source>
        <dbReference type="ARBA" id="ARBA00001974"/>
    </source>
</evidence>
<evidence type="ECO:0000313" key="10">
    <source>
        <dbReference type="EMBL" id="MBF8376576.1"/>
    </source>
</evidence>
<evidence type="ECO:0000259" key="6">
    <source>
        <dbReference type="Pfam" id="PF00441"/>
    </source>
</evidence>
<feature type="domain" description="Acyl-CoA dehydrogenase/oxidase N-terminal" evidence="8">
    <location>
        <begin position="28"/>
        <end position="140"/>
    </location>
</feature>
<dbReference type="Gene3D" id="2.40.110.10">
    <property type="entry name" value="Butyryl-CoA Dehydrogenase, subunit A, domain 2"/>
    <property type="match status" value="1"/>
</dbReference>
<dbReference type="PROSITE" id="PS00073">
    <property type="entry name" value="ACYL_COA_DH_2"/>
    <property type="match status" value="1"/>
</dbReference>
<evidence type="ECO:0000259" key="8">
    <source>
        <dbReference type="Pfam" id="PF02771"/>
    </source>
</evidence>
<dbReference type="InterPro" id="IPR036250">
    <property type="entry name" value="AcylCo_DH-like_C"/>
</dbReference>
<dbReference type="InterPro" id="IPR006091">
    <property type="entry name" value="Acyl-CoA_Oxase/DH_mid-dom"/>
</dbReference>
<evidence type="ECO:0000259" key="9">
    <source>
        <dbReference type="Pfam" id="PF21263"/>
    </source>
</evidence>
<dbReference type="InterPro" id="IPR013786">
    <property type="entry name" value="AcylCoA_DH/ox_N"/>
</dbReference>
<accession>A0ABS0EZX2</accession>
<dbReference type="RefSeq" id="WP_195866913.1">
    <property type="nucleotide sequence ID" value="NZ_JADPKZ010000022.1"/>
</dbReference>
<dbReference type="InterPro" id="IPR046373">
    <property type="entry name" value="Acyl-CoA_Oxase/DH_mid-dom_sf"/>
</dbReference>
<comment type="caution">
    <text evidence="10">The sequence shown here is derived from an EMBL/GenBank/DDBJ whole genome shotgun (WGS) entry which is preliminary data.</text>
</comment>
<organism evidence="10 11">
    <name type="scientific">Alicyclobacillus mali</name>
    <name type="common">ex Roth et al. 2021</name>
    <dbReference type="NCBI Taxonomy" id="1123961"/>
    <lineage>
        <taxon>Bacteria</taxon>
        <taxon>Bacillati</taxon>
        <taxon>Bacillota</taxon>
        <taxon>Bacilli</taxon>
        <taxon>Bacillales</taxon>
        <taxon>Alicyclobacillaceae</taxon>
        <taxon>Alicyclobacillus</taxon>
    </lineage>
</organism>
<dbReference type="Pfam" id="PF02771">
    <property type="entry name" value="Acyl-CoA_dh_N"/>
    <property type="match status" value="1"/>
</dbReference>
<evidence type="ECO:0000256" key="5">
    <source>
        <dbReference type="RuleBase" id="RU362125"/>
    </source>
</evidence>
<dbReference type="PROSITE" id="PS00072">
    <property type="entry name" value="ACYL_COA_DH_1"/>
    <property type="match status" value="1"/>
</dbReference>
<dbReference type="EMBL" id="JADPKZ010000022">
    <property type="protein sequence ID" value="MBF8376576.1"/>
    <property type="molecule type" value="Genomic_DNA"/>
</dbReference>
<feature type="domain" description="Acyl-CoA oxidase/dehydrogenase middle" evidence="7">
    <location>
        <begin position="144"/>
        <end position="237"/>
    </location>
</feature>
<comment type="cofactor">
    <cofactor evidence="1 5">
        <name>FAD</name>
        <dbReference type="ChEBI" id="CHEBI:57692"/>
    </cofactor>
</comment>
<dbReference type="PANTHER" id="PTHR43884:SF12">
    <property type="entry name" value="ISOVALERYL-COA DEHYDROGENASE, MITOCHONDRIAL-RELATED"/>
    <property type="match status" value="1"/>
</dbReference>
<feature type="domain" description="Acyl-CoA dehydrogenase-like C-terminal" evidence="9">
    <location>
        <begin position="458"/>
        <end position="538"/>
    </location>
</feature>
<keyword evidence="3 5" id="KW-0285">Flavoprotein</keyword>
<dbReference type="InterPro" id="IPR006089">
    <property type="entry name" value="Acyl-CoA_DH_CS"/>
</dbReference>
<dbReference type="SUPFAM" id="SSF56645">
    <property type="entry name" value="Acyl-CoA dehydrogenase NM domain-like"/>
    <property type="match status" value="1"/>
</dbReference>
<keyword evidence="4 5" id="KW-0274">FAD</keyword>
<evidence type="ECO:0000256" key="4">
    <source>
        <dbReference type="ARBA" id="ARBA00022827"/>
    </source>
</evidence>
<dbReference type="Gene3D" id="1.20.140.10">
    <property type="entry name" value="Butyryl-CoA Dehydrogenase, subunit A, domain 3"/>
    <property type="match status" value="2"/>
</dbReference>
<dbReference type="InterPro" id="IPR009100">
    <property type="entry name" value="AcylCoA_DH/oxidase_NM_dom_sf"/>
</dbReference>
<dbReference type="InterPro" id="IPR037069">
    <property type="entry name" value="AcylCoA_DH/ox_N_sf"/>
</dbReference>
<dbReference type="SUPFAM" id="SSF47203">
    <property type="entry name" value="Acyl-CoA dehydrogenase C-terminal domain-like"/>
    <property type="match status" value="1"/>
</dbReference>